<evidence type="ECO:0000313" key="1">
    <source>
        <dbReference type="EMBL" id="KAK8086828.1"/>
    </source>
</evidence>
<dbReference type="GeneID" id="92086274"/>
<dbReference type="Proteomes" id="UP001480595">
    <property type="component" value="Unassembled WGS sequence"/>
</dbReference>
<comment type="caution">
    <text evidence="1">The sequence shown here is derived from an EMBL/GenBank/DDBJ whole genome shotgun (WGS) entry which is preliminary data.</text>
</comment>
<sequence length="92" mass="10839">MAEETLPWWMAYRSSDIELGQKVLAKHDVLVYRHDSGFVTPGPDPQQIVERLLIVLFGLLRAFKPLKHIAWFWAIVGRLWLEKRWPVRKSVT</sequence>
<keyword evidence="2" id="KW-1185">Reference proteome</keyword>
<gene>
    <name evidence="1" type="ORF">PG994_001802</name>
</gene>
<dbReference type="EMBL" id="JAQQWL010000002">
    <property type="protein sequence ID" value="KAK8086828.1"/>
    <property type="molecule type" value="Genomic_DNA"/>
</dbReference>
<proteinExistence type="predicted"/>
<evidence type="ECO:0000313" key="2">
    <source>
        <dbReference type="Proteomes" id="UP001480595"/>
    </source>
</evidence>
<name>A0ABR1WUJ7_9PEZI</name>
<dbReference type="RefSeq" id="XP_066721352.1">
    <property type="nucleotide sequence ID" value="XM_066853211.1"/>
</dbReference>
<organism evidence="1 2">
    <name type="scientific">Apiospora phragmitis</name>
    <dbReference type="NCBI Taxonomy" id="2905665"/>
    <lineage>
        <taxon>Eukaryota</taxon>
        <taxon>Fungi</taxon>
        <taxon>Dikarya</taxon>
        <taxon>Ascomycota</taxon>
        <taxon>Pezizomycotina</taxon>
        <taxon>Sordariomycetes</taxon>
        <taxon>Xylariomycetidae</taxon>
        <taxon>Amphisphaeriales</taxon>
        <taxon>Apiosporaceae</taxon>
        <taxon>Apiospora</taxon>
    </lineage>
</organism>
<reference evidence="1 2" key="1">
    <citation type="submission" date="2023-01" db="EMBL/GenBank/DDBJ databases">
        <title>Analysis of 21 Apiospora genomes using comparative genomics revels a genus with tremendous synthesis potential of carbohydrate active enzymes and secondary metabolites.</title>
        <authorList>
            <person name="Sorensen T."/>
        </authorList>
    </citation>
    <scope>NUCLEOTIDE SEQUENCE [LARGE SCALE GENOMIC DNA]</scope>
    <source>
        <strain evidence="1 2">CBS 135458</strain>
    </source>
</reference>
<accession>A0ABR1WUJ7</accession>
<protein>
    <submittedName>
        <fullName evidence="1">Uncharacterized protein</fullName>
    </submittedName>
</protein>